<accession>A0A5A5T9M8</accession>
<organism evidence="2 3">
    <name type="scientific">Dictyobacter arantiisoli</name>
    <dbReference type="NCBI Taxonomy" id="2014874"/>
    <lineage>
        <taxon>Bacteria</taxon>
        <taxon>Bacillati</taxon>
        <taxon>Chloroflexota</taxon>
        <taxon>Ktedonobacteria</taxon>
        <taxon>Ktedonobacterales</taxon>
        <taxon>Dictyobacteraceae</taxon>
        <taxon>Dictyobacter</taxon>
    </lineage>
</organism>
<keyword evidence="1" id="KW-1133">Transmembrane helix</keyword>
<evidence type="ECO:0000256" key="1">
    <source>
        <dbReference type="SAM" id="Phobius"/>
    </source>
</evidence>
<dbReference type="Proteomes" id="UP000322530">
    <property type="component" value="Unassembled WGS sequence"/>
</dbReference>
<keyword evidence="1" id="KW-0812">Transmembrane</keyword>
<feature type="transmembrane region" description="Helical" evidence="1">
    <location>
        <begin position="6"/>
        <end position="27"/>
    </location>
</feature>
<protein>
    <submittedName>
        <fullName evidence="2">Uncharacterized protein</fullName>
    </submittedName>
</protein>
<evidence type="ECO:0000313" key="3">
    <source>
        <dbReference type="Proteomes" id="UP000322530"/>
    </source>
</evidence>
<keyword evidence="1" id="KW-0472">Membrane</keyword>
<proteinExistence type="predicted"/>
<dbReference type="RefSeq" id="WP_149401094.1">
    <property type="nucleotide sequence ID" value="NZ_BIXY01000018.1"/>
</dbReference>
<comment type="caution">
    <text evidence="2">The sequence shown here is derived from an EMBL/GenBank/DDBJ whole genome shotgun (WGS) entry which is preliminary data.</text>
</comment>
<feature type="transmembrane region" description="Helical" evidence="1">
    <location>
        <begin position="47"/>
        <end position="68"/>
    </location>
</feature>
<dbReference type="AlphaFoldDB" id="A0A5A5T9M8"/>
<gene>
    <name evidence="2" type="ORF">KDI_16620</name>
</gene>
<evidence type="ECO:0000313" key="2">
    <source>
        <dbReference type="EMBL" id="GCF08098.1"/>
    </source>
</evidence>
<feature type="transmembrane region" description="Helical" evidence="1">
    <location>
        <begin position="80"/>
        <end position="98"/>
    </location>
</feature>
<reference evidence="2 3" key="1">
    <citation type="submission" date="2019-01" db="EMBL/GenBank/DDBJ databases">
        <title>Draft genome sequence of Dictyobacter sp. Uno17.</title>
        <authorList>
            <person name="Wang C.M."/>
            <person name="Zheng Y."/>
            <person name="Sakai Y."/>
            <person name="Abe K."/>
            <person name="Yokota A."/>
            <person name="Yabe S."/>
        </authorList>
    </citation>
    <scope>NUCLEOTIDE SEQUENCE [LARGE SCALE GENOMIC DNA]</scope>
    <source>
        <strain evidence="2 3">Uno17</strain>
    </source>
</reference>
<sequence>MIPNPIFISIEVALLFIAITAIIGGYITTSMPQAAEEVQERKRREKIIALLILPCSILLLAWCVFDSINTLQHPFPSSNLYIFLPVTVGILALLLLIARITEILTKRNLLASFLHDITKERK</sequence>
<name>A0A5A5T9M8_9CHLR</name>
<keyword evidence="3" id="KW-1185">Reference proteome</keyword>
<dbReference type="EMBL" id="BIXY01000018">
    <property type="protein sequence ID" value="GCF08098.1"/>
    <property type="molecule type" value="Genomic_DNA"/>
</dbReference>